<evidence type="ECO:0000256" key="2">
    <source>
        <dbReference type="HAMAP-Rule" id="MF_03013"/>
    </source>
</evidence>
<dbReference type="Pfam" id="PF05303">
    <property type="entry name" value="GSKIP_dom"/>
    <property type="match status" value="1"/>
</dbReference>
<feature type="region of interest" description="Disordered" evidence="3">
    <location>
        <begin position="1269"/>
        <end position="1337"/>
    </location>
</feature>
<dbReference type="FunFam" id="1.25.40.10:FF:000099">
    <property type="entry name" value="Clustered mitochondria protein homolog"/>
    <property type="match status" value="1"/>
</dbReference>
<feature type="region of interest" description="Disordered" evidence="3">
    <location>
        <begin position="19"/>
        <end position="97"/>
    </location>
</feature>
<organism evidence="5 6">
    <name type="scientific">Paralvinella palmiformis</name>
    <dbReference type="NCBI Taxonomy" id="53620"/>
    <lineage>
        <taxon>Eukaryota</taxon>
        <taxon>Metazoa</taxon>
        <taxon>Spiralia</taxon>
        <taxon>Lophotrochozoa</taxon>
        <taxon>Annelida</taxon>
        <taxon>Polychaeta</taxon>
        <taxon>Sedentaria</taxon>
        <taxon>Canalipalpata</taxon>
        <taxon>Terebellida</taxon>
        <taxon>Terebelliformia</taxon>
        <taxon>Alvinellidae</taxon>
        <taxon>Paralvinella</taxon>
    </lineage>
</organism>
<dbReference type="InterPro" id="IPR007967">
    <property type="entry name" value="GSKIP_dom"/>
</dbReference>
<keyword evidence="1 2" id="KW-0963">Cytoplasm</keyword>
<dbReference type="InterPro" id="IPR027523">
    <property type="entry name" value="CLU_prot"/>
</dbReference>
<dbReference type="InterPro" id="IPR011990">
    <property type="entry name" value="TPR-like_helical_dom_sf"/>
</dbReference>
<comment type="similarity">
    <text evidence="2">Belongs to the CLU family.</text>
</comment>
<accession>A0AAD9K664</accession>
<sequence>MTGVTEVNSDPNIDIELKKEASNMQNNISSVKDVARDEGMSSGSTKSLPNGDSELIDENMETEESSENVKETADLADRNSKEKPEDEKEGEGSSVDGQEVVLIQDTGFTIQIVCPGTEPFELPVSSMELVQEIYQVLVDREETCHRTCFSLQLDGITMDNFAELKSIEGLVEGSVVKVVEEPYTVREARIHVRHIRDLLKSVDNLDAYNGIDCNSLSFLSIVSSGNLEKKAGKIESIDCTPPDYIMPGNKDRPLLPLHPISKEQKTPQCLKVLTYSGWNPPPGDLLYLYVVTMEDKRYHITASTRGFFVNMSSQDEFNPKPSAPKHMSHSLIELLNQISPAFKRNFQTLLKKRAQKHPFERVATPYQVYSWLAPNLEHTVDSIRAEDAFSSRLGYEEHIPGQTRDWNEELQTTRELPRKNLPERLIRERAIFKVHSDFVVAATRGAMAVIDGNIMAINPGEDAKMQMYLWNNIFFSLGFDVKDHYQDFGGDAAAYVAPGSDLQGVKAYSSVDVQGLYTLGTVVVDYRGYRVTAQSIIPGILEREQEQSVVYGSIDFGKTVVTHEKYEELGIIGNDGRHYVLDLLRTFPPDVNYLEISEEISPALKTLGYPMSHKHKLACLRQELIDAFFDNRYVIFVKHAAFHLQQLRAKKFKEEKEKAEKAKVEETSDKKVVSKEDLETEEAKQIMKELTADVNDNKEEESTKDIVKKAAQSVGSLSDTEFVIAFNPDVFQPHVHHVDSEGEKLKREKQLVKDAAEFLVLHQIPSFVTDCLEHTSSPIDGGTLAEAMHHNGINMRYLGKVTESIAKYEQLNYLYTICVSELITRAAKHLYKIYMQGVEMMGLSSAISHFLNCYLSSYPTPHTQIAAEELQSQRARKRNKKKNKLIQLAQDSMEWASETPKSLWKKISDEVEEYFAFKLDCDCLDTGSEKYNIQKISLLRSFCKNVGIQILLRDYQFDSKTKQTFFEEDILNTFPIVKHVHPKASDAYHVFTSGQSKIQQGLLREGYELISEALNLLNNVYGAMHPEIAACARLLARLNYIMGDYQEALLYQQRAVLMSERVLGVDHPNTITEYAHLALYCFANNQISTALKLMYRARYLAVICHGENHPEVALFDSNIGLILQAVGEFDLSLRFLQKALELNTDFFGVKSLKVAMSFHLVARTHSCKGDFRSALHNEKDAYTIYKQMLGEDHERTKESTECLRHLTQQAVKFQKTMNQLSKGEKISSIPPLQIQTPSLSNVLDTLNLINGIVFVHISQEDIERFREEMLQRQQGKSATEEDGTAEDEKQAAIKESETDGQTETVTENKGDVIVDKEKCTEKEGKGGEDVEEEALSR</sequence>
<dbReference type="Gene3D" id="3.30.2280.10">
    <property type="entry name" value="Hypothetical protein (hspc210)"/>
    <property type="match status" value="1"/>
</dbReference>
<keyword evidence="2" id="KW-0694">RNA-binding</keyword>
<dbReference type="Proteomes" id="UP001208570">
    <property type="component" value="Unassembled WGS sequence"/>
</dbReference>
<evidence type="ECO:0000256" key="3">
    <source>
        <dbReference type="SAM" id="MobiDB-lite"/>
    </source>
</evidence>
<dbReference type="InterPro" id="IPR025697">
    <property type="entry name" value="CLU_dom"/>
</dbReference>
<dbReference type="GO" id="GO:0007005">
    <property type="term" value="P:mitochondrion organization"/>
    <property type="evidence" value="ECO:0007669"/>
    <property type="project" value="UniProtKB-UniRule"/>
</dbReference>
<comment type="function">
    <text evidence="2">mRNA-binding protein involved in proper cytoplasmic distribution of mitochondria.</text>
</comment>
<dbReference type="HAMAP" id="MF_03013">
    <property type="entry name" value="CLU"/>
    <property type="match status" value="1"/>
</dbReference>
<evidence type="ECO:0000313" key="5">
    <source>
        <dbReference type="EMBL" id="KAK2165140.1"/>
    </source>
</evidence>
<dbReference type="PANTHER" id="PTHR12601">
    <property type="entry name" value="EUKARYOTIC TRANSLATION INITIATION FACTOR 3 SUBUNIT EIF-3"/>
    <property type="match status" value="1"/>
</dbReference>
<feature type="coiled-coil region" evidence="2">
    <location>
        <begin position="649"/>
        <end position="700"/>
    </location>
</feature>
<dbReference type="SUPFAM" id="SSF48452">
    <property type="entry name" value="TPR-like"/>
    <property type="match status" value="2"/>
</dbReference>
<feature type="compositionally biased region" description="Basic and acidic residues" evidence="3">
    <location>
        <begin position="1286"/>
        <end position="1297"/>
    </location>
</feature>
<dbReference type="InterPro" id="IPR023231">
    <property type="entry name" value="GSKIP_dom_sf"/>
</dbReference>
<dbReference type="Gene3D" id="1.25.40.10">
    <property type="entry name" value="Tetratricopeptide repeat domain"/>
    <property type="match status" value="1"/>
</dbReference>
<dbReference type="Pfam" id="PF12807">
    <property type="entry name" value="eIF3_p135"/>
    <property type="match status" value="1"/>
</dbReference>
<feature type="compositionally biased region" description="Basic and acidic residues" evidence="3">
    <location>
        <begin position="1306"/>
        <end position="1337"/>
    </location>
</feature>
<dbReference type="GO" id="GO:0003729">
    <property type="term" value="F:mRNA binding"/>
    <property type="evidence" value="ECO:0007669"/>
    <property type="project" value="TreeGrafter"/>
</dbReference>
<evidence type="ECO:0000256" key="1">
    <source>
        <dbReference type="ARBA" id="ARBA00022490"/>
    </source>
</evidence>
<dbReference type="InterPro" id="IPR028275">
    <property type="entry name" value="CLU_N"/>
</dbReference>
<feature type="domain" description="Clu" evidence="4">
    <location>
        <begin position="384"/>
        <end position="649"/>
    </location>
</feature>
<dbReference type="Pfam" id="PF13236">
    <property type="entry name" value="CLU"/>
    <property type="match status" value="2"/>
</dbReference>
<dbReference type="GO" id="GO:0048312">
    <property type="term" value="P:intracellular distribution of mitochondria"/>
    <property type="evidence" value="ECO:0007669"/>
    <property type="project" value="TreeGrafter"/>
</dbReference>
<dbReference type="PANTHER" id="PTHR12601:SF6">
    <property type="entry name" value="CLUSTERED MITOCHONDRIA PROTEIN HOMOLOG"/>
    <property type="match status" value="1"/>
</dbReference>
<dbReference type="Pfam" id="PF15044">
    <property type="entry name" value="CLU_N"/>
    <property type="match status" value="1"/>
</dbReference>
<dbReference type="PROSITE" id="PS51823">
    <property type="entry name" value="CLU"/>
    <property type="match status" value="1"/>
</dbReference>
<reference evidence="5" key="1">
    <citation type="journal article" date="2023" name="Mol. Biol. Evol.">
        <title>Third-Generation Sequencing Reveals the Adaptive Role of the Epigenome in Three Deep-Sea Polychaetes.</title>
        <authorList>
            <person name="Perez M."/>
            <person name="Aroh O."/>
            <person name="Sun Y."/>
            <person name="Lan Y."/>
            <person name="Juniper S.K."/>
            <person name="Young C.R."/>
            <person name="Angers B."/>
            <person name="Qian P.Y."/>
        </authorList>
    </citation>
    <scope>NUCLEOTIDE SEQUENCE</scope>
    <source>
        <strain evidence="5">P08H-3</strain>
    </source>
</reference>
<dbReference type="Pfam" id="PF13424">
    <property type="entry name" value="TPR_12"/>
    <property type="match status" value="2"/>
</dbReference>
<gene>
    <name evidence="5" type="ORF">LSH36_54g04001</name>
</gene>
<protein>
    <recommendedName>
        <fullName evidence="2">Clustered mitochondria protein homolog</fullName>
    </recommendedName>
</protein>
<dbReference type="GO" id="GO:0005737">
    <property type="term" value="C:cytoplasm"/>
    <property type="evidence" value="ECO:0007669"/>
    <property type="project" value="UniProtKB-SubCell"/>
</dbReference>
<comment type="caution">
    <text evidence="5">The sequence shown here is derived from an EMBL/GenBank/DDBJ whole genome shotgun (WGS) entry which is preliminary data.</text>
</comment>
<evidence type="ECO:0000313" key="6">
    <source>
        <dbReference type="Proteomes" id="UP001208570"/>
    </source>
</evidence>
<dbReference type="SUPFAM" id="SSF103107">
    <property type="entry name" value="Hypothetical protein c14orf129, hspc210"/>
    <property type="match status" value="1"/>
</dbReference>
<name>A0AAD9K664_9ANNE</name>
<dbReference type="CDD" id="cd15466">
    <property type="entry name" value="CLU-central"/>
    <property type="match status" value="1"/>
</dbReference>
<feature type="compositionally biased region" description="Polar residues" evidence="3">
    <location>
        <begin position="41"/>
        <end position="50"/>
    </location>
</feature>
<dbReference type="EMBL" id="JAODUP010000054">
    <property type="protein sequence ID" value="KAK2165140.1"/>
    <property type="molecule type" value="Genomic_DNA"/>
</dbReference>
<keyword evidence="6" id="KW-1185">Reference proteome</keyword>
<dbReference type="FunFam" id="3.30.2280.10:FF:000002">
    <property type="entry name" value="Clustered mitochondria protein homolog"/>
    <property type="match status" value="1"/>
</dbReference>
<feature type="compositionally biased region" description="Basic and acidic residues" evidence="3">
    <location>
        <begin position="67"/>
        <end position="86"/>
    </location>
</feature>
<proteinExistence type="inferred from homology"/>
<comment type="subcellular location">
    <subcellularLocation>
        <location evidence="2">Cytoplasm</location>
    </subcellularLocation>
</comment>
<keyword evidence="2" id="KW-0175">Coiled coil</keyword>
<feature type="compositionally biased region" description="Acidic residues" evidence="3">
    <location>
        <begin position="54"/>
        <end position="66"/>
    </location>
</feature>
<dbReference type="InterPro" id="IPR033646">
    <property type="entry name" value="CLU-central"/>
</dbReference>
<evidence type="ECO:0000259" key="4">
    <source>
        <dbReference type="PROSITE" id="PS51823"/>
    </source>
</evidence>